<evidence type="ECO:0000256" key="3">
    <source>
        <dbReference type="ARBA" id="ARBA00022692"/>
    </source>
</evidence>
<protein>
    <submittedName>
        <fullName evidence="8">Sulfite exporter TauE/SafE family protein</fullName>
    </submittedName>
</protein>
<accession>A0ABS2H4A5</accession>
<dbReference type="InterPro" id="IPR003834">
    <property type="entry name" value="Cyt_c_assmbl_TM_dom"/>
</dbReference>
<dbReference type="RefSeq" id="WP_193416238.1">
    <property type="nucleotide sequence ID" value="NZ_JADCNN020000009.1"/>
</dbReference>
<keyword evidence="9" id="KW-1185">Reference proteome</keyword>
<feature type="transmembrane region" description="Helical" evidence="6">
    <location>
        <begin position="50"/>
        <end position="70"/>
    </location>
</feature>
<reference evidence="8 9" key="1">
    <citation type="submission" date="2021-01" db="EMBL/GenBank/DDBJ databases">
        <title>Paenibacillus sp.nov. isolated from the rhizosphere soil of tomato plant.</title>
        <authorList>
            <person name="Thin K.K."/>
            <person name="Zhang X."/>
            <person name="He S."/>
        </authorList>
    </citation>
    <scope>NUCLEOTIDE SEQUENCE [LARGE SCALE GENOMIC DNA]</scope>
    <source>
        <strain evidence="8 9">DXFW5</strain>
    </source>
</reference>
<evidence type="ECO:0000256" key="5">
    <source>
        <dbReference type="ARBA" id="ARBA00023136"/>
    </source>
</evidence>
<dbReference type="PANTHER" id="PTHR31272:SF4">
    <property type="entry name" value="CYTOCHROME C-TYPE BIOGENESIS PROTEIN HI_1454-RELATED"/>
    <property type="match status" value="1"/>
</dbReference>
<feature type="transmembrane region" description="Helical" evidence="6">
    <location>
        <begin position="200"/>
        <end position="220"/>
    </location>
</feature>
<comment type="subcellular location">
    <subcellularLocation>
        <location evidence="1">Membrane</location>
        <topology evidence="1">Multi-pass membrane protein</topology>
    </subcellularLocation>
</comment>
<name>A0ABS2H4A5_9BACL</name>
<evidence type="ECO:0000256" key="6">
    <source>
        <dbReference type="SAM" id="Phobius"/>
    </source>
</evidence>
<dbReference type="Pfam" id="PF02683">
    <property type="entry name" value="DsbD_TM"/>
    <property type="match status" value="1"/>
</dbReference>
<keyword evidence="3 6" id="KW-0812">Transmembrane</keyword>
<dbReference type="PANTHER" id="PTHR31272">
    <property type="entry name" value="CYTOCHROME C-TYPE BIOGENESIS PROTEIN HI_1454-RELATED"/>
    <property type="match status" value="1"/>
</dbReference>
<dbReference type="InterPro" id="IPR051790">
    <property type="entry name" value="Cytochrome_c-biogenesis_DsbD"/>
</dbReference>
<evidence type="ECO:0000256" key="2">
    <source>
        <dbReference type="ARBA" id="ARBA00006143"/>
    </source>
</evidence>
<feature type="transmembrane region" description="Helical" evidence="6">
    <location>
        <begin position="90"/>
        <end position="110"/>
    </location>
</feature>
<keyword evidence="4 6" id="KW-1133">Transmembrane helix</keyword>
<proteinExistence type="inferred from homology"/>
<feature type="domain" description="Cytochrome C biogenesis protein transmembrane" evidence="7">
    <location>
        <begin position="4"/>
        <end position="220"/>
    </location>
</feature>
<evidence type="ECO:0000313" key="8">
    <source>
        <dbReference type="EMBL" id="MBM6996317.1"/>
    </source>
</evidence>
<sequence>MDLLTMLIALAAGALSFLSPCVFPLIPAYISHITGSSIQNNKMEVNRKLLLERSISFILGFSVVFIAMGASASMVGRIFAEQRELVQKVSGLLIIMFGMQMIGWLQLRWFMSNKSWDTGKIRTTGGIVRSFLTGLAFGSGWTPCVGLALSSILLMAGSSETLGIGIAMLAVYSLGLGIPFLILSWVLTYSTGMMKKMNKYVPILSKINGFIFLALGLLLFTGQLQKISAWLAKYTLFDITL</sequence>
<comment type="caution">
    <text evidence="8">The sequence shown here is derived from an EMBL/GenBank/DDBJ whole genome shotgun (WGS) entry which is preliminary data.</text>
</comment>
<dbReference type="Proteomes" id="UP001516620">
    <property type="component" value="Unassembled WGS sequence"/>
</dbReference>
<feature type="transmembrane region" description="Helical" evidence="6">
    <location>
        <begin position="131"/>
        <end position="156"/>
    </location>
</feature>
<dbReference type="EMBL" id="JADCNN020000009">
    <property type="protein sequence ID" value="MBM6996317.1"/>
    <property type="molecule type" value="Genomic_DNA"/>
</dbReference>
<feature type="transmembrane region" description="Helical" evidence="6">
    <location>
        <begin position="6"/>
        <end position="30"/>
    </location>
</feature>
<feature type="transmembrane region" description="Helical" evidence="6">
    <location>
        <begin position="162"/>
        <end position="188"/>
    </location>
</feature>
<keyword evidence="5 6" id="KW-0472">Membrane</keyword>
<evidence type="ECO:0000313" key="9">
    <source>
        <dbReference type="Proteomes" id="UP001516620"/>
    </source>
</evidence>
<evidence type="ECO:0000259" key="7">
    <source>
        <dbReference type="Pfam" id="PF02683"/>
    </source>
</evidence>
<comment type="similarity">
    <text evidence="2">Belongs to the DsbD family.</text>
</comment>
<gene>
    <name evidence="8" type="ORF">IM700_011740</name>
</gene>
<evidence type="ECO:0000256" key="1">
    <source>
        <dbReference type="ARBA" id="ARBA00004141"/>
    </source>
</evidence>
<evidence type="ECO:0000256" key="4">
    <source>
        <dbReference type="ARBA" id="ARBA00022989"/>
    </source>
</evidence>
<organism evidence="8 9">
    <name type="scientific">Paenibacillus rhizolycopersici</name>
    <dbReference type="NCBI Taxonomy" id="2780073"/>
    <lineage>
        <taxon>Bacteria</taxon>
        <taxon>Bacillati</taxon>
        <taxon>Bacillota</taxon>
        <taxon>Bacilli</taxon>
        <taxon>Bacillales</taxon>
        <taxon>Paenibacillaceae</taxon>
        <taxon>Paenibacillus</taxon>
    </lineage>
</organism>